<dbReference type="InterPro" id="IPR050131">
    <property type="entry name" value="Peptidase_S8_subtilisin-like"/>
</dbReference>
<evidence type="ECO:0000313" key="10">
    <source>
        <dbReference type="EMBL" id="AOW00309.1"/>
    </source>
</evidence>
<dbReference type="InterPro" id="IPR010259">
    <property type="entry name" value="S8pro/Inhibitor_I9"/>
</dbReference>
<reference evidence="11 13" key="2">
    <citation type="submission" date="2018-07" db="EMBL/GenBank/DDBJ databases">
        <title>Draft Genome Assemblies for Five Robust Yarrowia lipolytica Strains Exhibiting High Lipid Production and Pentose Sugar Utilization and Sugar Alcohol Secretion from Undetoxified Lignocellulosic Biomass Hydrolysates.</title>
        <authorList>
            <consortium name="DOE Joint Genome Institute"/>
            <person name="Walker C."/>
            <person name="Ryu S."/>
            <person name="Na H."/>
            <person name="Zane M."/>
            <person name="LaButti K."/>
            <person name="Lipzen A."/>
            <person name="Haridas S."/>
            <person name="Barry K."/>
            <person name="Grigoriev I.V."/>
            <person name="Quarterman J."/>
            <person name="Slininger P."/>
            <person name="Dien B."/>
            <person name="Trinh C.T."/>
        </authorList>
    </citation>
    <scope>NUCLEOTIDE SEQUENCE [LARGE SCALE GENOMIC DNA]</scope>
    <source>
        <strain evidence="11 13">YB392</strain>
    </source>
</reference>
<dbReference type="KEGG" id="yli:2906523"/>
<dbReference type="OMA" id="DSNYMFG"/>
<organism evidence="10 12">
    <name type="scientific">Yarrowia lipolytica</name>
    <name type="common">Candida lipolytica</name>
    <dbReference type="NCBI Taxonomy" id="4952"/>
    <lineage>
        <taxon>Eukaryota</taxon>
        <taxon>Fungi</taxon>
        <taxon>Dikarya</taxon>
        <taxon>Ascomycota</taxon>
        <taxon>Saccharomycotina</taxon>
        <taxon>Dipodascomycetes</taxon>
        <taxon>Dipodascales</taxon>
        <taxon>Dipodascales incertae sedis</taxon>
        <taxon>Yarrowia</taxon>
    </lineage>
</organism>
<dbReference type="RefSeq" id="XP_499806.1">
    <property type="nucleotide sequence ID" value="XM_499806.1"/>
</dbReference>
<keyword evidence="4 5" id="KW-0720">Serine protease</keyword>
<dbReference type="EMBL" id="KZ857341">
    <property type="protein sequence ID" value="RDW24961.1"/>
    <property type="molecule type" value="Genomic_DNA"/>
</dbReference>
<dbReference type="OrthoDB" id="206201at2759"/>
<feature type="active site" description="Charge relay system" evidence="5">
    <location>
        <position position="384"/>
    </location>
</feature>
<dbReference type="VEuPathDB" id="FungiDB:YALI1_A06099g"/>
<evidence type="ECO:0000256" key="6">
    <source>
        <dbReference type="RuleBase" id="RU003355"/>
    </source>
</evidence>
<accession>A0A1D8N3W0</accession>
<dbReference type="CDD" id="cd04077">
    <property type="entry name" value="Peptidases_S8_PCSK9_ProteinaseK_like"/>
    <property type="match status" value="1"/>
</dbReference>
<dbReference type="PROSITE" id="PS51892">
    <property type="entry name" value="SUBTILASE"/>
    <property type="match status" value="1"/>
</dbReference>
<dbReference type="InterPro" id="IPR036852">
    <property type="entry name" value="Peptidase_S8/S53_dom_sf"/>
</dbReference>
<dbReference type="SUPFAM" id="SSF52743">
    <property type="entry name" value="Subtilisin-like"/>
    <property type="match status" value="1"/>
</dbReference>
<evidence type="ECO:0000259" key="9">
    <source>
        <dbReference type="Pfam" id="PF05922"/>
    </source>
</evidence>
<evidence type="ECO:0000259" key="8">
    <source>
        <dbReference type="Pfam" id="PF00082"/>
    </source>
</evidence>
<dbReference type="PRINTS" id="PR00723">
    <property type="entry name" value="SUBTILISIN"/>
</dbReference>
<evidence type="ECO:0000256" key="1">
    <source>
        <dbReference type="ARBA" id="ARBA00011073"/>
    </source>
</evidence>
<evidence type="ECO:0000313" key="13">
    <source>
        <dbReference type="Proteomes" id="UP000256601"/>
    </source>
</evidence>
<evidence type="ECO:0000256" key="2">
    <source>
        <dbReference type="ARBA" id="ARBA00022670"/>
    </source>
</evidence>
<dbReference type="InterPro" id="IPR023828">
    <property type="entry name" value="Peptidase_S8_Ser-AS"/>
</dbReference>
<dbReference type="InterPro" id="IPR034193">
    <property type="entry name" value="PCSK9_ProteinaseK-like"/>
</dbReference>
<dbReference type="SUPFAM" id="SSF54897">
    <property type="entry name" value="Protease propeptides/inhibitors"/>
    <property type="match status" value="1"/>
</dbReference>
<dbReference type="Proteomes" id="UP000256601">
    <property type="component" value="Unassembled WGS sequence"/>
</dbReference>
<gene>
    <name evidence="11" type="ORF">B0I71DRAFT_133412</name>
    <name evidence="10" type="ORF">YALI1_A06099g</name>
</gene>
<dbReference type="InterPro" id="IPR037045">
    <property type="entry name" value="S8pro/Inhibitor_I9_sf"/>
</dbReference>
<reference evidence="10 12" key="1">
    <citation type="journal article" date="2016" name="PLoS ONE">
        <title>Sequence Assembly of Yarrowia lipolytica Strain W29/CLIB89 Shows Transposable Element Diversity.</title>
        <authorList>
            <person name="Magnan C."/>
            <person name="Yu J."/>
            <person name="Chang I."/>
            <person name="Jahn E."/>
            <person name="Kanomata Y."/>
            <person name="Wu J."/>
            <person name="Zeller M."/>
            <person name="Oakes M."/>
            <person name="Baldi P."/>
            <person name="Sandmeyer S."/>
        </authorList>
    </citation>
    <scope>NUCLEOTIDE SEQUENCE [LARGE SCALE GENOMIC DNA]</scope>
    <source>
        <strain evidence="10">CLIB89</strain>
        <strain evidence="12">CLIB89(W29)</strain>
    </source>
</reference>
<dbReference type="PANTHER" id="PTHR43806:SF11">
    <property type="entry name" value="CEREVISIN-RELATED"/>
    <property type="match status" value="1"/>
</dbReference>
<comment type="similarity">
    <text evidence="1 5 6">Belongs to the peptidase S8 family.</text>
</comment>
<dbReference type="InterPro" id="IPR023827">
    <property type="entry name" value="Peptidase_S8_Asp-AS"/>
</dbReference>
<evidence type="ECO:0000256" key="7">
    <source>
        <dbReference type="SAM" id="SignalP"/>
    </source>
</evidence>
<dbReference type="GO" id="GO:0004252">
    <property type="term" value="F:serine-type endopeptidase activity"/>
    <property type="evidence" value="ECO:0007669"/>
    <property type="project" value="UniProtKB-UniRule"/>
</dbReference>
<evidence type="ECO:0000256" key="3">
    <source>
        <dbReference type="ARBA" id="ARBA00022801"/>
    </source>
</evidence>
<dbReference type="InterPro" id="IPR022398">
    <property type="entry name" value="Peptidase_S8_His-AS"/>
</dbReference>
<dbReference type="GeneID" id="2906523"/>
<feature type="active site" description="Charge relay system" evidence="5">
    <location>
        <position position="190"/>
    </location>
</feature>
<keyword evidence="7" id="KW-0732">Signal</keyword>
<dbReference type="Proteomes" id="UP000182444">
    <property type="component" value="Chromosome 1A"/>
</dbReference>
<keyword evidence="2 5" id="KW-0645">Protease</keyword>
<feature type="domain" description="Peptidase S8/S53" evidence="8">
    <location>
        <begin position="181"/>
        <end position="422"/>
    </location>
</feature>
<name>A0A1D8N3W0_YARLL</name>
<dbReference type="PROSITE" id="PS00136">
    <property type="entry name" value="SUBTILASE_ASP"/>
    <property type="match status" value="1"/>
</dbReference>
<protein>
    <submittedName>
        <fullName evidence="11">Peptidase S8/S53 domain-containing protein</fullName>
    </submittedName>
</protein>
<dbReference type="VEuPathDB" id="FungiDB:YALI0_A06435g"/>
<dbReference type="AlphaFoldDB" id="A0A1D8N3W0"/>
<evidence type="ECO:0000256" key="4">
    <source>
        <dbReference type="ARBA" id="ARBA00022825"/>
    </source>
</evidence>
<feature type="signal peptide" evidence="7">
    <location>
        <begin position="1"/>
        <end position="16"/>
    </location>
</feature>
<dbReference type="InterPro" id="IPR015500">
    <property type="entry name" value="Peptidase_S8_subtilisin-rel"/>
</dbReference>
<dbReference type="Pfam" id="PF05922">
    <property type="entry name" value="Inhibitor_I9"/>
    <property type="match status" value="1"/>
</dbReference>
<evidence type="ECO:0000313" key="12">
    <source>
        <dbReference type="Proteomes" id="UP000182444"/>
    </source>
</evidence>
<evidence type="ECO:0000256" key="5">
    <source>
        <dbReference type="PROSITE-ProRule" id="PRU01240"/>
    </source>
</evidence>
<proteinExistence type="inferred from homology"/>
<dbReference type="GO" id="GO:0006508">
    <property type="term" value="P:proteolysis"/>
    <property type="evidence" value="ECO:0007669"/>
    <property type="project" value="UniProtKB-KW"/>
</dbReference>
<dbReference type="eggNOG" id="KOG1153">
    <property type="taxonomic scope" value="Eukaryota"/>
</dbReference>
<dbReference type="FunFam" id="3.40.50.200:FF:000007">
    <property type="entry name" value="Subtilisin-like serine protease"/>
    <property type="match status" value="1"/>
</dbReference>
<evidence type="ECO:0000313" key="11">
    <source>
        <dbReference type="EMBL" id="RDW24961.1"/>
    </source>
</evidence>
<feature type="active site" description="Charge relay system" evidence="5">
    <location>
        <position position="222"/>
    </location>
</feature>
<dbReference type="PANTHER" id="PTHR43806">
    <property type="entry name" value="PEPTIDASE S8"/>
    <property type="match status" value="1"/>
</dbReference>
<dbReference type="Pfam" id="PF00082">
    <property type="entry name" value="Peptidase_S8"/>
    <property type="match status" value="1"/>
</dbReference>
<dbReference type="Gene3D" id="3.30.70.80">
    <property type="entry name" value="Peptidase S8 propeptide/proteinase inhibitor I9"/>
    <property type="match status" value="1"/>
</dbReference>
<feature type="domain" description="Inhibitor I9" evidence="9">
    <location>
        <begin position="70"/>
        <end position="144"/>
    </location>
</feature>
<dbReference type="PROSITE" id="PS00138">
    <property type="entry name" value="SUBTILASE_SER"/>
    <property type="match status" value="1"/>
</dbReference>
<dbReference type="Gene3D" id="3.40.50.200">
    <property type="entry name" value="Peptidase S8/S53 domain"/>
    <property type="match status" value="1"/>
</dbReference>
<dbReference type="PROSITE" id="PS00137">
    <property type="entry name" value="SUBTILASE_HIS"/>
    <property type="match status" value="1"/>
</dbReference>
<sequence>MKLSLLVTTLISSALAAVPANSEAVQFDQLLVNDLQANRPGNEHSAKYEHSPPSLAPLFENDRDHVPNAYIITLKDVNEEEFENHLNWLKKMLGSCDMELAGVTQTFSINSFKAYAGVFSQTVVDLIRASPLVSIVERDSIVHAYEYKEELDAPWGLARVSHRDRLNLGTFNKYVYDDTAGKGVTAYVIDTGVFVRHQDFDGRAKWGTTVPSGDVDEDANGHGTHCAGTIGGTKYGIAKQAEIVAVKVLRSDGSGTMSDVIGGVVYAAREHEEKTKKPPKGWKGSTANMSLGGGFSPSLNLAVDSAVKAGINFAVAAGNDNSDACEYSPASSENAITVGASTLSDSRAYFSNKGKCVDVFGPGLNILSTYIGSKNAVATLSGTSMASPHIAGLLTYFLSLQPDSDSAFATSVTPAQLKKNLLAFSTEGILTDVGQETPNLLAYSGGGKSLKKFWGHKGSLLVLLRKALVGF</sequence>
<dbReference type="EMBL" id="CP017553">
    <property type="protein sequence ID" value="AOW00309.1"/>
    <property type="molecule type" value="Genomic_DNA"/>
</dbReference>
<keyword evidence="3 5" id="KW-0378">Hydrolase</keyword>
<feature type="chain" id="PRO_5036017795" evidence="7">
    <location>
        <begin position="17"/>
        <end position="471"/>
    </location>
</feature>
<dbReference type="InterPro" id="IPR000209">
    <property type="entry name" value="Peptidase_S8/S53_dom"/>
</dbReference>